<evidence type="ECO:0008006" key="3">
    <source>
        <dbReference type="Google" id="ProtNLM"/>
    </source>
</evidence>
<dbReference type="InterPro" id="IPR026838">
    <property type="entry name" value="YheC/D"/>
</dbReference>
<sequence>MPLRRVKGKLLKGNAMGKHPVLRRHLPETYRLKTHVFKRMIKRYPTVFIKPDKGSQGKGIVRLQHCSNREIKISWNLQHMKVKERSAWQELKKRLRPKTTYLIQQGLPLAKYKHRRIDVRVYMQKPKSKWLISGKVVRVGAPGRFVTNYHQGGQPKTIESVMNSIAKNQREEVKRAIRYLEEISLIAAEVLDQNFPGIRQLGMDIAVDRNGRIWIIEANTNPGFLLFKKLKDKTMYHRIVGRRRYIFSKYR</sequence>
<evidence type="ECO:0000313" key="1">
    <source>
        <dbReference type="EMBL" id="BCJ85986.1"/>
    </source>
</evidence>
<dbReference type="RefSeq" id="WP_200760037.1">
    <property type="nucleotide sequence ID" value="NZ_AP023366.1"/>
</dbReference>
<dbReference type="GO" id="GO:0016879">
    <property type="term" value="F:ligase activity, forming carbon-nitrogen bonds"/>
    <property type="evidence" value="ECO:0007669"/>
    <property type="project" value="TreeGrafter"/>
</dbReference>
<dbReference type="EMBL" id="AP023366">
    <property type="protein sequence ID" value="BCJ85986.1"/>
    <property type="molecule type" value="Genomic_DNA"/>
</dbReference>
<dbReference type="PANTHER" id="PTHR21621">
    <property type="entry name" value="RIBOSOMAL PROTEIN S6 MODIFICATION PROTEIN"/>
    <property type="match status" value="1"/>
</dbReference>
<proteinExistence type="predicted"/>
<accession>A0A7I8DAX6</accession>
<dbReference type="KEGG" id="eff:skT53_09710"/>
<name>A0A7I8DAX6_9BACL</name>
<dbReference type="GO" id="GO:0005737">
    <property type="term" value="C:cytoplasm"/>
    <property type="evidence" value="ECO:0007669"/>
    <property type="project" value="TreeGrafter"/>
</dbReference>
<dbReference type="PANTHER" id="PTHR21621:SF0">
    <property type="entry name" value="BETA-CITRYLGLUTAMATE SYNTHASE B-RELATED"/>
    <property type="match status" value="1"/>
</dbReference>
<protein>
    <recommendedName>
        <fullName evidence="3">ATP-grasp domain-containing protein</fullName>
    </recommendedName>
</protein>
<gene>
    <name evidence="1" type="ORF">skT53_09710</name>
</gene>
<dbReference type="AlphaFoldDB" id="A0A7I8DAX6"/>
<dbReference type="Proteomes" id="UP000593802">
    <property type="component" value="Chromosome"/>
</dbReference>
<dbReference type="SUPFAM" id="SSF56059">
    <property type="entry name" value="Glutathione synthetase ATP-binding domain-like"/>
    <property type="match status" value="1"/>
</dbReference>
<dbReference type="Pfam" id="PF14398">
    <property type="entry name" value="ATPgrasp_YheCD"/>
    <property type="match status" value="1"/>
</dbReference>
<dbReference type="Gene3D" id="3.30.470.20">
    <property type="entry name" value="ATP-grasp fold, B domain"/>
    <property type="match status" value="1"/>
</dbReference>
<evidence type="ECO:0000313" key="2">
    <source>
        <dbReference type="Proteomes" id="UP000593802"/>
    </source>
</evidence>
<keyword evidence="2" id="KW-1185">Reference proteome</keyword>
<organism evidence="1 2">
    <name type="scientific">Effusibacillus dendaii</name>
    <dbReference type="NCBI Taxonomy" id="2743772"/>
    <lineage>
        <taxon>Bacteria</taxon>
        <taxon>Bacillati</taxon>
        <taxon>Bacillota</taxon>
        <taxon>Bacilli</taxon>
        <taxon>Bacillales</taxon>
        <taxon>Alicyclobacillaceae</taxon>
        <taxon>Effusibacillus</taxon>
    </lineage>
</organism>
<reference evidence="1 2" key="1">
    <citation type="submission" date="2020-08" db="EMBL/GenBank/DDBJ databases">
        <title>Complete Genome Sequence of Effusibacillus dendaii Strain skT53, Isolated from Farmland soil.</title>
        <authorList>
            <person name="Konishi T."/>
            <person name="Kawasaki H."/>
        </authorList>
    </citation>
    <scope>NUCLEOTIDE SEQUENCE [LARGE SCALE GENOMIC DNA]</scope>
    <source>
        <strain evidence="2">skT53</strain>
    </source>
</reference>